<dbReference type="EMBL" id="FWWW01000087">
    <property type="protein sequence ID" value="SMB98687.1"/>
    <property type="molecule type" value="Genomic_DNA"/>
</dbReference>
<accession>A0A1W1VZA1</accession>
<evidence type="ECO:0000313" key="1">
    <source>
        <dbReference type="EMBL" id="SMB98687.1"/>
    </source>
</evidence>
<dbReference type="AlphaFoldDB" id="A0A1W1VZA1"/>
<reference evidence="1 2" key="1">
    <citation type="submission" date="2017-04" db="EMBL/GenBank/DDBJ databases">
        <authorList>
            <person name="Afonso C.L."/>
            <person name="Miller P.J."/>
            <person name="Scott M.A."/>
            <person name="Spackman E."/>
            <person name="Goraichik I."/>
            <person name="Dimitrov K.M."/>
            <person name="Suarez D.L."/>
            <person name="Swayne D.E."/>
        </authorList>
    </citation>
    <scope>NUCLEOTIDE SEQUENCE [LARGE SCALE GENOMIC DNA]</scope>
    <source>
        <strain evidence="1 2">DSM 11622</strain>
    </source>
</reference>
<organism evidence="1 2">
    <name type="scientific">Hymenobacter roseosalivarius DSM 11622</name>
    <dbReference type="NCBI Taxonomy" id="645990"/>
    <lineage>
        <taxon>Bacteria</taxon>
        <taxon>Pseudomonadati</taxon>
        <taxon>Bacteroidota</taxon>
        <taxon>Cytophagia</taxon>
        <taxon>Cytophagales</taxon>
        <taxon>Hymenobacteraceae</taxon>
        <taxon>Hymenobacter</taxon>
    </lineage>
</organism>
<keyword evidence="2" id="KW-1185">Reference proteome</keyword>
<proteinExistence type="predicted"/>
<dbReference type="Proteomes" id="UP000192266">
    <property type="component" value="Unassembled WGS sequence"/>
</dbReference>
<gene>
    <name evidence="1" type="ORF">SAMN00120144_1737</name>
</gene>
<evidence type="ECO:0000313" key="2">
    <source>
        <dbReference type="Proteomes" id="UP000192266"/>
    </source>
</evidence>
<name>A0A1W1VZA1_9BACT</name>
<protein>
    <submittedName>
        <fullName evidence="1">Uncharacterized protein</fullName>
    </submittedName>
</protein>
<sequence length="36" mass="3834">MSTSVKVTGDAFVPTITLLLTTEPPIHRQHASLSKG</sequence>